<evidence type="ECO:0008006" key="10">
    <source>
        <dbReference type="Google" id="ProtNLM"/>
    </source>
</evidence>
<feature type="compositionally biased region" description="Pro residues" evidence="5">
    <location>
        <begin position="1995"/>
        <end position="2011"/>
    </location>
</feature>
<feature type="compositionally biased region" description="Polar residues" evidence="5">
    <location>
        <begin position="171"/>
        <end position="191"/>
    </location>
</feature>
<dbReference type="Pfam" id="PF20421">
    <property type="entry name" value="DHR-2_Lobe_C"/>
    <property type="match status" value="1"/>
</dbReference>
<feature type="domain" description="DOCKER" evidence="7">
    <location>
        <begin position="1534"/>
        <end position="1945"/>
    </location>
</feature>
<dbReference type="Pfam" id="PF23554">
    <property type="entry name" value="TPR_DOCK"/>
    <property type="match status" value="2"/>
</dbReference>
<dbReference type="GO" id="GO:0005886">
    <property type="term" value="C:plasma membrane"/>
    <property type="evidence" value="ECO:0007669"/>
    <property type="project" value="TreeGrafter"/>
</dbReference>
<reference evidence="8" key="1">
    <citation type="submission" date="2023-03" db="EMBL/GenBank/DDBJ databases">
        <title>Massive genome expansion in bonnet fungi (Mycena s.s.) driven by repeated elements and novel gene families across ecological guilds.</title>
        <authorList>
            <consortium name="Lawrence Berkeley National Laboratory"/>
            <person name="Harder C.B."/>
            <person name="Miyauchi S."/>
            <person name="Viragh M."/>
            <person name="Kuo A."/>
            <person name="Thoen E."/>
            <person name="Andreopoulos B."/>
            <person name="Lu D."/>
            <person name="Skrede I."/>
            <person name="Drula E."/>
            <person name="Henrissat B."/>
            <person name="Morin E."/>
            <person name="Kohler A."/>
            <person name="Barry K."/>
            <person name="LaButti K."/>
            <person name="Morin E."/>
            <person name="Salamov A."/>
            <person name="Lipzen A."/>
            <person name="Mereny Z."/>
            <person name="Hegedus B."/>
            <person name="Baldrian P."/>
            <person name="Stursova M."/>
            <person name="Weitz H."/>
            <person name="Taylor A."/>
            <person name="Grigoriev I.V."/>
            <person name="Nagy L.G."/>
            <person name="Martin F."/>
            <person name="Kauserud H."/>
        </authorList>
    </citation>
    <scope>NUCLEOTIDE SEQUENCE</scope>
    <source>
        <strain evidence="8">9284</strain>
    </source>
</reference>
<evidence type="ECO:0000313" key="9">
    <source>
        <dbReference type="Proteomes" id="UP001221142"/>
    </source>
</evidence>
<evidence type="ECO:0000256" key="1">
    <source>
        <dbReference type="ARBA" id="ARBA00004496"/>
    </source>
</evidence>
<dbReference type="Proteomes" id="UP001221142">
    <property type="component" value="Unassembled WGS sequence"/>
</dbReference>
<organism evidence="8 9">
    <name type="scientific">Roridomyces roridus</name>
    <dbReference type="NCBI Taxonomy" id="1738132"/>
    <lineage>
        <taxon>Eukaryota</taxon>
        <taxon>Fungi</taxon>
        <taxon>Dikarya</taxon>
        <taxon>Basidiomycota</taxon>
        <taxon>Agaricomycotina</taxon>
        <taxon>Agaricomycetes</taxon>
        <taxon>Agaricomycetidae</taxon>
        <taxon>Agaricales</taxon>
        <taxon>Marasmiineae</taxon>
        <taxon>Mycenaceae</taxon>
        <taxon>Roridomyces</taxon>
    </lineage>
</organism>
<dbReference type="GO" id="GO:0005737">
    <property type="term" value="C:cytoplasm"/>
    <property type="evidence" value="ECO:0007669"/>
    <property type="project" value="UniProtKB-SubCell"/>
</dbReference>
<comment type="subcellular location">
    <subcellularLocation>
        <location evidence="1">Cytoplasm</location>
    </subcellularLocation>
</comment>
<dbReference type="Gene3D" id="1.20.58.740">
    <property type="match status" value="1"/>
</dbReference>
<dbReference type="InterPro" id="IPR043162">
    <property type="entry name" value="DOCK_C_lobe_C"/>
</dbReference>
<sequence>MSWEPLPLIIYGYAVHPLSPSRRDTRFSRHRLSTVTESSTEDLHLVHRDVVSLEVGDEVYAFEKYTPRSREVEGIWYRGYVVCSTKRPPVTWALASDPSSSVLVKPPPKTEEPYQVFIGIFPASHIYVRDEFSDAEGRLPDLATTLNGVVNGYASSNHGWASVNASHGTASPGSSFVQWSTSNKPGSTMSSLREEDEEPDRSASRKSFRTGHLPDLAKSIRTGVVYPPSMHSSSVRSSSPADSQVMKPLPPRPSLKSGDDTASGVAQPIIDEIASALREWHTLMFQYLARRDYRLFHVTLNAEESINMRRDCVTRLVSGNIVQGLDVIVRHPTWGALVTVDVEGEIEPRSWVSAVRMYSMQTALAYLNVTYPASMPYTQGPGSDYAAAATLPTPAHSAFPEFSNHKPRSLSISNATDHSRSTTARFFHVYLDLRAFVASPCAPGETAELFFSLYKRSGQFVTEDFCAVLNHNGVLARDPTKRIRTLFTDLALADVQDPVYLVCRIVRSGALKLGTAQADPGGRRGSEGFSGAPSSSDGPIRRPFGCAVLELTQLARMAAEDVDVTPAREHQMPIYAPTNEATFSMMHQNIISKNAKEFEKTPRAEMISATIKIFRGDVPTIVRENPSLLQDTPHTLRLGFPDVVFPGDVRNELSGRMSVTQFARGGMGPASNNVQVTAEVRDQDGRTVESVISLGSGEPFVTQFQSMVFQRCNEPTFGELIKIQLPPEGIPQWHLFFTFRNRSERERSSSRGASIDTSRQPFAFAFQPLFPDKRAFVEDGSHMLILYRADKLSLLTPEVYLSAPSWLIANQRPDQLLVHPEMQRLAPPIRDTLTIRSSLCSTKFTQNPVLLSLLSWDKIEDRDFLSTVLTKFTFVGEGEIVKFLRDIFDSLFGILISQNNQSGEMDELVFNALVTVLGIVQDRRFSNFQPVLDVYIEQHFNCASASSHMIHSMTRLLANPTSSESASPLRAALKVWHYIFKFIARSRELQKAKEIGVGGGATADHLETTFKRELRSHLAEVTRMMAATSPPSIIGTQTIALQHFTSILPELSKIFSTVELVSIATSFANAVTVGKGKIVIWKLIMYLQIVKGFLFDNAESRPLLVEAVVIWIKPHFGRYDEYHSNESESAKDASRVSWLESIRLCVTIVAVMLDKLQQNLISPAIVGDRNRFRKEQDNVENLLPLLPRLLDSYREFQSPASCKAMERTRSSLPLKTAIPVTFPESYPFSLLAQLPDGPRSPGAPEADNVFNPGLGETATVFLVLILSSPTKHILNFLESSLDIEGQDRFVALLSQFFKVAASILENDAFPKTWLNINILAHKVLVKIMDPIATILEKEFIPPQDSQAQFNASLWREGFYMFLKLLSSDQLVIEEFSPQKCRAVWRLAGDIRGDGASILLTLWQALGWAEHPTTTGESPTRYGGYQVYLHSLMLYSMIVSEYHQSQNFDEIENELVTRLDTLFMSDSKGDDISRAFFIGHLRHIFYSSEVDESLRERVSIFLDSVDLFLELLLSVRALPEGDEYADDRLRLMNFIRRIGRDEIYIKYVHQLVNMHVQSQNYVEAALTLKLHSDLHEWDLNSFVGPMEDLGLPQQSQFQRKETLCLLILDYLGKGKAWERAIDICKELAFQYSEVTFNYGKLSEILRHQATLLEHIITDQRYYSDYYRVTFYGNFPGAIRDKRFIYRGYEWEKFGAFCERMLSKHPGAQLLKTLGDPPVDIRFGHDQYIQCTAVTPEPNRALPIFTNPDVPLPVRTYYEHSAVNLFSSTRQVKRITRTGTEEVWLEKTYFTTEEAFPTVLRRSEVVGVEIVEISPVENALSEVELKTKELAALNLRYQALAKTAQPVSTNALAMCLNSAVDAPLNTGISAYRQTFFDPEYIVRNPEREDLIEKLRAAIDEQVVVIDHCMRLHGRLCPPEFIPFHETLDKFFKKNFREEIRRLGLDTAPDPISPSIGPRVTSTYEQSVKQSMTSTVSTTRPRVPFFLQPLHLGRSNTTPPPMSPRSPISPPDAPPVAKQTPLQRHLAHLARHGINGVSSAPGDIAGSDSLSAESPHNSFVNVGNGVHAVPGAKMSGASVATSKSFTSFGSLKGRFSRFGSLNFGRRGATTS</sequence>
<dbReference type="PANTHER" id="PTHR45653:SF10">
    <property type="entry name" value="MYOBLAST CITY, ISOFORM B"/>
    <property type="match status" value="1"/>
</dbReference>
<evidence type="ECO:0000259" key="7">
    <source>
        <dbReference type="PROSITE" id="PS51651"/>
    </source>
</evidence>
<dbReference type="Pfam" id="PF14429">
    <property type="entry name" value="DOCK-C2"/>
    <property type="match status" value="1"/>
</dbReference>
<comment type="similarity">
    <text evidence="4">Belongs to the DOCK family.</text>
</comment>
<protein>
    <recommendedName>
        <fullName evidence="10">Cytoplasmic protein</fullName>
    </recommendedName>
</protein>
<dbReference type="Pfam" id="PF16172">
    <property type="entry name" value="DOCK_N"/>
    <property type="match status" value="1"/>
</dbReference>
<dbReference type="Gene3D" id="2.60.40.150">
    <property type="entry name" value="C2 domain"/>
    <property type="match status" value="1"/>
</dbReference>
<keyword evidence="9" id="KW-1185">Reference proteome</keyword>
<dbReference type="InterPro" id="IPR035892">
    <property type="entry name" value="C2_domain_sf"/>
</dbReference>
<dbReference type="InterPro" id="IPR027357">
    <property type="entry name" value="DOCKER_dom"/>
</dbReference>
<dbReference type="InterPro" id="IPR043161">
    <property type="entry name" value="DOCK_C_lobe_A"/>
</dbReference>
<evidence type="ECO:0000256" key="4">
    <source>
        <dbReference type="PROSITE-ProRule" id="PRU00983"/>
    </source>
</evidence>
<feature type="domain" description="C2 DOCK-type" evidence="6">
    <location>
        <begin position="650"/>
        <end position="840"/>
    </location>
</feature>
<accession>A0AAD7G062</accession>
<comment type="caution">
    <text evidence="8">The sequence shown here is derived from an EMBL/GenBank/DDBJ whole genome shotgun (WGS) entry which is preliminary data.</text>
</comment>
<dbReference type="Pfam" id="PF06920">
    <property type="entry name" value="DHR-2_Lobe_A"/>
    <property type="match status" value="1"/>
</dbReference>
<dbReference type="GO" id="GO:0007264">
    <property type="term" value="P:small GTPase-mediated signal transduction"/>
    <property type="evidence" value="ECO:0007669"/>
    <property type="project" value="InterPro"/>
</dbReference>
<evidence type="ECO:0000313" key="8">
    <source>
        <dbReference type="EMBL" id="KAJ7647478.1"/>
    </source>
</evidence>
<dbReference type="PROSITE" id="PS51651">
    <property type="entry name" value="DOCKER"/>
    <property type="match status" value="1"/>
</dbReference>
<evidence type="ECO:0000256" key="2">
    <source>
        <dbReference type="ARBA" id="ARBA00022490"/>
    </source>
</evidence>
<keyword evidence="2" id="KW-0963">Cytoplasm</keyword>
<feature type="region of interest" description="Disordered" evidence="5">
    <location>
        <begin position="171"/>
        <end position="212"/>
    </location>
</feature>
<dbReference type="CDD" id="cd11684">
    <property type="entry name" value="DHR2_DOCK"/>
    <property type="match status" value="1"/>
</dbReference>
<gene>
    <name evidence="8" type="ORF">FB45DRAFT_1100920</name>
</gene>
<dbReference type="InterPro" id="IPR056372">
    <property type="entry name" value="TPR_DOCK"/>
</dbReference>
<dbReference type="PANTHER" id="PTHR45653">
    <property type="entry name" value="DEDICATOR OF CYTOKINESIS"/>
    <property type="match status" value="1"/>
</dbReference>
<dbReference type="PROSITE" id="PS51650">
    <property type="entry name" value="C2_DOCK"/>
    <property type="match status" value="1"/>
</dbReference>
<dbReference type="InterPro" id="IPR046773">
    <property type="entry name" value="DOCKER_Lobe_C"/>
</dbReference>
<evidence type="ECO:0000256" key="5">
    <source>
        <dbReference type="SAM" id="MobiDB-lite"/>
    </source>
</evidence>
<feature type="compositionally biased region" description="Low complexity" evidence="5">
    <location>
        <begin position="227"/>
        <end position="243"/>
    </location>
</feature>
<feature type="region of interest" description="Disordered" evidence="5">
    <location>
        <begin position="227"/>
        <end position="263"/>
    </location>
</feature>
<dbReference type="GO" id="GO:0031267">
    <property type="term" value="F:small GTPase binding"/>
    <property type="evidence" value="ECO:0007669"/>
    <property type="project" value="TreeGrafter"/>
</dbReference>
<dbReference type="InterPro" id="IPR027007">
    <property type="entry name" value="C2_DOCK-type_domain"/>
</dbReference>
<feature type="region of interest" description="Disordered" evidence="5">
    <location>
        <begin position="1987"/>
        <end position="2015"/>
    </location>
</feature>
<dbReference type="EMBL" id="JARKIF010000002">
    <property type="protein sequence ID" value="KAJ7647478.1"/>
    <property type="molecule type" value="Genomic_DNA"/>
</dbReference>
<dbReference type="Gene3D" id="1.25.40.410">
    <property type="match status" value="1"/>
</dbReference>
<dbReference type="InterPro" id="IPR032376">
    <property type="entry name" value="DOCK_N"/>
</dbReference>
<dbReference type="InterPro" id="IPR046769">
    <property type="entry name" value="DOCKER_Lobe_A"/>
</dbReference>
<feature type="region of interest" description="Disordered" evidence="5">
    <location>
        <begin position="515"/>
        <end position="538"/>
    </location>
</feature>
<dbReference type="CDD" id="cd08679">
    <property type="entry name" value="C2_DOCK180_related"/>
    <property type="match status" value="1"/>
</dbReference>
<evidence type="ECO:0000259" key="6">
    <source>
        <dbReference type="PROSITE" id="PS51650"/>
    </source>
</evidence>
<proteinExistence type="inferred from homology"/>
<evidence type="ECO:0000256" key="3">
    <source>
        <dbReference type="ARBA" id="ARBA00022658"/>
    </source>
</evidence>
<name>A0AAD7G062_9AGAR</name>
<keyword evidence="3" id="KW-0344">Guanine-nucleotide releasing factor</keyword>
<dbReference type="InterPro" id="IPR026791">
    <property type="entry name" value="DOCK"/>
</dbReference>
<dbReference type="GO" id="GO:0005085">
    <property type="term" value="F:guanyl-nucleotide exchange factor activity"/>
    <property type="evidence" value="ECO:0007669"/>
    <property type="project" value="UniProtKB-KW"/>
</dbReference>